<evidence type="ECO:0000259" key="5">
    <source>
        <dbReference type="PROSITE" id="PS50835"/>
    </source>
</evidence>
<dbReference type="PROSITE" id="PS50835">
    <property type="entry name" value="IG_LIKE"/>
    <property type="match status" value="1"/>
</dbReference>
<dbReference type="PANTHER" id="PTHR15360:SF4">
    <property type="entry name" value="PROTEIN KINASE DOMAIN-CONTAINING PROTEIN"/>
    <property type="match status" value="1"/>
</dbReference>
<evidence type="ECO:0000313" key="7">
    <source>
        <dbReference type="Proteomes" id="UP000694428"/>
    </source>
</evidence>
<dbReference type="FunFam" id="2.60.40.10:FF:000982">
    <property type="entry name" value="Platelet-derived growth factor receptor beta"/>
    <property type="match status" value="1"/>
</dbReference>
<dbReference type="InterPro" id="IPR013151">
    <property type="entry name" value="Immunoglobulin_dom"/>
</dbReference>
<evidence type="ECO:0000256" key="3">
    <source>
        <dbReference type="ARBA" id="ARBA00023180"/>
    </source>
</evidence>
<keyword evidence="7" id="KW-1185">Reference proteome</keyword>
<evidence type="ECO:0000256" key="1">
    <source>
        <dbReference type="ARBA" id="ARBA00022737"/>
    </source>
</evidence>
<dbReference type="InterPro" id="IPR013783">
    <property type="entry name" value="Ig-like_fold"/>
</dbReference>
<keyword evidence="3" id="KW-0325">Glycoprotein</keyword>
<evidence type="ECO:0000313" key="6">
    <source>
        <dbReference type="Ensembl" id="ENSPSTP00000018821.1"/>
    </source>
</evidence>
<dbReference type="Proteomes" id="UP000694428">
    <property type="component" value="Unplaced"/>
</dbReference>
<dbReference type="AlphaFoldDB" id="A0A8C9FPW8"/>
<proteinExistence type="predicted"/>
<keyword evidence="1" id="KW-0677">Repeat</keyword>
<reference evidence="6" key="2">
    <citation type="submission" date="2025-09" db="UniProtKB">
        <authorList>
            <consortium name="Ensembl"/>
        </authorList>
    </citation>
    <scope>IDENTIFICATION</scope>
</reference>
<keyword evidence="4" id="KW-0393">Immunoglobulin domain</keyword>
<dbReference type="FunFam" id="2.60.40.10:FF:000223">
    <property type="entry name" value="Platelet-derived growth factor receptor beta"/>
    <property type="match status" value="1"/>
</dbReference>
<organism evidence="6 7">
    <name type="scientific">Pavo cristatus</name>
    <name type="common">Indian peafowl</name>
    <name type="synonym">Blue peafowl</name>
    <dbReference type="NCBI Taxonomy" id="9049"/>
    <lineage>
        <taxon>Eukaryota</taxon>
        <taxon>Metazoa</taxon>
        <taxon>Chordata</taxon>
        <taxon>Craniata</taxon>
        <taxon>Vertebrata</taxon>
        <taxon>Euteleostomi</taxon>
        <taxon>Archelosauria</taxon>
        <taxon>Archosauria</taxon>
        <taxon>Dinosauria</taxon>
        <taxon>Saurischia</taxon>
        <taxon>Theropoda</taxon>
        <taxon>Coelurosauria</taxon>
        <taxon>Aves</taxon>
        <taxon>Neognathae</taxon>
        <taxon>Galloanserae</taxon>
        <taxon>Galliformes</taxon>
        <taxon>Phasianidae</taxon>
        <taxon>Phasianinae</taxon>
        <taxon>Pavo</taxon>
    </lineage>
</organism>
<dbReference type="Ensembl" id="ENSPSTT00000019720.1">
    <property type="protein sequence ID" value="ENSPSTP00000018821.1"/>
    <property type="gene ID" value="ENSPSTG00000013551.1"/>
</dbReference>
<feature type="domain" description="Ig-like" evidence="5">
    <location>
        <begin position="9"/>
        <end position="87"/>
    </location>
</feature>
<dbReference type="PANTHER" id="PTHR15360">
    <property type="entry name" value="PLATELET-DERIVED GROWTH FACTOR RECEPTOR LIKE"/>
    <property type="match status" value="1"/>
</dbReference>
<evidence type="ECO:0000256" key="2">
    <source>
        <dbReference type="ARBA" id="ARBA00023157"/>
    </source>
</evidence>
<dbReference type="SUPFAM" id="SSF48726">
    <property type="entry name" value="Immunoglobulin"/>
    <property type="match status" value="1"/>
</dbReference>
<accession>A0A8C9FPW8</accession>
<dbReference type="InterPro" id="IPR007110">
    <property type="entry name" value="Ig-like_dom"/>
</dbReference>
<reference evidence="6" key="1">
    <citation type="submission" date="2025-08" db="UniProtKB">
        <authorList>
            <consortium name="Ensembl"/>
        </authorList>
    </citation>
    <scope>IDENTIFICATION</scope>
</reference>
<protein>
    <recommendedName>
        <fullName evidence="5">Ig-like domain-containing protein</fullName>
    </recommendedName>
</protein>
<keyword evidence="2" id="KW-1015">Disulfide bond</keyword>
<dbReference type="InterPro" id="IPR036179">
    <property type="entry name" value="Ig-like_dom_sf"/>
</dbReference>
<evidence type="ECO:0000256" key="4">
    <source>
        <dbReference type="ARBA" id="ARBA00023319"/>
    </source>
</evidence>
<dbReference type="Pfam" id="PF00047">
    <property type="entry name" value="ig"/>
    <property type="match status" value="1"/>
</dbReference>
<sequence>MWSHLSPVPGLLEVTSGGSGLHIEPEDAELVLRLHSTFSLVCYGDGALVWERDGQPLTALLEHRDGVFVSNLTLRNVTGRHTGEYACLYSPDQAPERAERKALYIYVPDPSLVFLPAITSEEFFIFITGYTEAIIPCRVTDPELQVTLYEKKVENPIPAAYDPQQGFKGFFEDKTYYCQAIVDDQEVDSDTFYVYRIQGELPSSCLICERLHQRGADRCASGRECDPDVHCQWQ</sequence>
<dbReference type="Gene3D" id="2.60.40.10">
    <property type="entry name" value="Immunoglobulins"/>
    <property type="match status" value="2"/>
</dbReference>
<dbReference type="InterPro" id="IPR042495">
    <property type="entry name" value="PDGFRL"/>
</dbReference>
<name>A0A8C9FPW8_PAVCR</name>